<accession>A0A2B4RMF5</accession>
<evidence type="ECO:0000256" key="4">
    <source>
        <dbReference type="SAM" id="MobiDB-lite"/>
    </source>
</evidence>
<keyword evidence="3" id="KW-0804">Transcription</keyword>
<protein>
    <submittedName>
        <fullName evidence="6">General transcription factor IIE subunit 1</fullName>
    </submittedName>
</protein>
<dbReference type="Pfam" id="PF02002">
    <property type="entry name" value="TFIIE_alpha"/>
    <property type="match status" value="1"/>
</dbReference>
<feature type="compositionally biased region" description="Basic and acidic residues" evidence="4">
    <location>
        <begin position="372"/>
        <end position="386"/>
    </location>
</feature>
<dbReference type="InterPro" id="IPR021600">
    <property type="entry name" value="TFIIE_asu_C"/>
</dbReference>
<dbReference type="Gene3D" id="6.10.140.1250">
    <property type="match status" value="1"/>
</dbReference>
<dbReference type="InterPro" id="IPR017919">
    <property type="entry name" value="TFIIE/TFIIEa_HTH"/>
</dbReference>
<feature type="region of interest" description="Disordered" evidence="4">
    <location>
        <begin position="338"/>
        <end position="393"/>
    </location>
</feature>
<name>A0A2B4RMF5_STYPI</name>
<proteinExistence type="inferred from homology"/>
<dbReference type="SMART" id="SM00531">
    <property type="entry name" value="TFIIE"/>
    <property type="match status" value="1"/>
</dbReference>
<organism evidence="6 7">
    <name type="scientific">Stylophora pistillata</name>
    <name type="common">Smooth cauliflower coral</name>
    <dbReference type="NCBI Taxonomy" id="50429"/>
    <lineage>
        <taxon>Eukaryota</taxon>
        <taxon>Metazoa</taxon>
        <taxon>Cnidaria</taxon>
        <taxon>Anthozoa</taxon>
        <taxon>Hexacorallia</taxon>
        <taxon>Scleractinia</taxon>
        <taxon>Astrocoeniina</taxon>
        <taxon>Pocilloporidae</taxon>
        <taxon>Stylophora</taxon>
    </lineage>
</organism>
<dbReference type="GO" id="GO:0006367">
    <property type="term" value="P:transcription initiation at RNA polymerase II promoter"/>
    <property type="evidence" value="ECO:0007669"/>
    <property type="project" value="InterPro"/>
</dbReference>
<feature type="compositionally biased region" description="Acidic residues" evidence="4">
    <location>
        <begin position="348"/>
        <end position="362"/>
    </location>
</feature>
<reference evidence="7" key="1">
    <citation type="journal article" date="2017" name="bioRxiv">
        <title>Comparative analysis of the genomes of Stylophora pistillata and Acropora digitifera provides evidence for extensive differences between species of corals.</title>
        <authorList>
            <person name="Voolstra C.R."/>
            <person name="Li Y."/>
            <person name="Liew Y.J."/>
            <person name="Baumgarten S."/>
            <person name="Zoccola D."/>
            <person name="Flot J.-F."/>
            <person name="Tambutte S."/>
            <person name="Allemand D."/>
            <person name="Aranda M."/>
        </authorList>
    </citation>
    <scope>NUCLEOTIDE SEQUENCE [LARGE SCALE GENOMIC DNA]</scope>
</reference>
<keyword evidence="7" id="KW-1185">Reference proteome</keyword>
<dbReference type="Proteomes" id="UP000225706">
    <property type="component" value="Unassembled WGS sequence"/>
</dbReference>
<dbReference type="PANTHER" id="PTHR13097">
    <property type="entry name" value="TRANSCRIPTION INITIATION FACTOR IIE, ALPHA SUBUNIT"/>
    <property type="match status" value="1"/>
</dbReference>
<dbReference type="OrthoDB" id="361102at2759"/>
<dbReference type="SUPFAM" id="SSF57783">
    <property type="entry name" value="Zinc beta-ribbon"/>
    <property type="match status" value="1"/>
</dbReference>
<dbReference type="PROSITE" id="PS51344">
    <property type="entry name" value="HTH_TFE_IIE"/>
    <property type="match status" value="1"/>
</dbReference>
<feature type="region of interest" description="Disordered" evidence="4">
    <location>
        <begin position="288"/>
        <end position="317"/>
    </location>
</feature>
<dbReference type="AlphaFoldDB" id="A0A2B4RMF5"/>
<dbReference type="InterPro" id="IPR036388">
    <property type="entry name" value="WH-like_DNA-bd_sf"/>
</dbReference>
<keyword evidence="2" id="KW-0805">Transcription regulation</keyword>
<dbReference type="InterPro" id="IPR013083">
    <property type="entry name" value="Znf_RING/FYVE/PHD"/>
</dbReference>
<evidence type="ECO:0000256" key="1">
    <source>
        <dbReference type="ARBA" id="ARBA00008947"/>
    </source>
</evidence>
<sequence>MNGATIDEQELLTVVPSQLKRLCKKVLRGFYESEHVAIINVLTNSQYPCLQEDDLIRLLGFDKKQLRQSLVRLKNEKLIKQRVHKEKNPETGTLISFNYYFINYKVFVNVVKYKLDHVRKKIESEEKQAKNRPSFLCTQCSKKYSDLEVDRLFDLETGQLKCTLCEGLVEEDSAMIKQSNTSRTNLARFNEQMEPIFQLLRECEHINLAPAILEPEPQAAQLAGGSHVSRPSGHRGSKPSWANDTVGGNDVSGPGIKIDIMGEKSNEDSGNVKPRAKEAPIWITQSTVLPVSGAQSETVTNEQTHPSELQNRKRIGSGKDDEILAELLVHESKNKKPRVDINEALGEGGDDDSDSGSDESDFETPIPGPATKESEVTESMEIHSESDQEDEEVHEIKIGNKMVPVNDVTEEMLKQMTPEEHEAYTKTLQHVYTQDTIELLVFATASN</sequence>
<dbReference type="EMBL" id="LSMT01000415">
    <property type="protein sequence ID" value="PFX18346.1"/>
    <property type="molecule type" value="Genomic_DNA"/>
</dbReference>
<dbReference type="Gene3D" id="1.10.10.10">
    <property type="entry name" value="Winged helix-like DNA-binding domain superfamily/Winged helix DNA-binding domain"/>
    <property type="match status" value="1"/>
</dbReference>
<dbReference type="InterPro" id="IPR039997">
    <property type="entry name" value="TFE"/>
</dbReference>
<comment type="caution">
    <text evidence="6">The sequence shown here is derived from an EMBL/GenBank/DDBJ whole genome shotgun (WGS) entry which is preliminary data.</text>
</comment>
<dbReference type="Gene3D" id="3.30.40.10">
    <property type="entry name" value="Zinc/RING finger domain, C3HC4 (zinc finger)"/>
    <property type="match status" value="1"/>
</dbReference>
<evidence type="ECO:0000256" key="3">
    <source>
        <dbReference type="ARBA" id="ARBA00023163"/>
    </source>
</evidence>
<dbReference type="STRING" id="50429.A0A2B4RMF5"/>
<evidence type="ECO:0000313" key="6">
    <source>
        <dbReference type="EMBL" id="PFX18346.1"/>
    </source>
</evidence>
<dbReference type="GO" id="GO:0005673">
    <property type="term" value="C:transcription factor TFIIE complex"/>
    <property type="evidence" value="ECO:0007669"/>
    <property type="project" value="TreeGrafter"/>
</dbReference>
<feature type="region of interest" description="Disordered" evidence="4">
    <location>
        <begin position="223"/>
        <end position="253"/>
    </location>
</feature>
<dbReference type="InterPro" id="IPR002853">
    <property type="entry name" value="TFIIE_asu"/>
</dbReference>
<feature type="compositionally biased region" description="Polar residues" evidence="4">
    <location>
        <begin position="288"/>
        <end position="309"/>
    </location>
</feature>
<comment type="similarity">
    <text evidence="1">Belongs to the TFIIE alpha subunit family.</text>
</comment>
<feature type="domain" description="HTH TFE/IIEalpha-type" evidence="5">
    <location>
        <begin position="19"/>
        <end position="112"/>
    </location>
</feature>
<dbReference type="Pfam" id="PF11521">
    <property type="entry name" value="TFIIE-A_C"/>
    <property type="match status" value="1"/>
</dbReference>
<evidence type="ECO:0000259" key="5">
    <source>
        <dbReference type="PROSITE" id="PS51344"/>
    </source>
</evidence>
<evidence type="ECO:0000256" key="2">
    <source>
        <dbReference type="ARBA" id="ARBA00023015"/>
    </source>
</evidence>
<evidence type="ECO:0000313" key="7">
    <source>
        <dbReference type="Proteomes" id="UP000225706"/>
    </source>
</evidence>
<gene>
    <name evidence="6" type="primary">GTF2E1</name>
    <name evidence="6" type="ORF">AWC38_SpisGene17283</name>
</gene>
<dbReference type="PANTHER" id="PTHR13097:SF7">
    <property type="entry name" value="GENERAL TRANSCRIPTION FACTOR IIE SUBUNIT 1"/>
    <property type="match status" value="1"/>
</dbReference>
<dbReference type="InterPro" id="IPR024550">
    <property type="entry name" value="TFIIEa/SarR/Rpc3_HTH_dom"/>
</dbReference>